<dbReference type="RefSeq" id="WP_005165348.1">
    <property type="nucleotide sequence ID" value="NC_017564.1"/>
</dbReference>
<evidence type="ECO:0000256" key="1">
    <source>
        <dbReference type="SAM" id="Phobius"/>
    </source>
</evidence>
<dbReference type="PATRIC" id="fig|930944.6.peg.2819"/>
<dbReference type="GeneID" id="31410812"/>
<evidence type="ECO:0000313" key="2">
    <source>
        <dbReference type="EMBL" id="CBY25349.1"/>
    </source>
</evidence>
<dbReference type="PANTHER" id="PTHR32305:SF15">
    <property type="entry name" value="PROTEIN RHSA-RELATED"/>
    <property type="match status" value="1"/>
</dbReference>
<dbReference type="Gene3D" id="3.90.210.10">
    <property type="entry name" value="Heat-Labile Enterotoxin, subunit A"/>
    <property type="match status" value="1"/>
</dbReference>
<protein>
    <recommendedName>
        <fullName evidence="4">Type IV secretion protein Rhs</fullName>
    </recommendedName>
</protein>
<dbReference type="NCBIfam" id="TIGR03696">
    <property type="entry name" value="Rhs_assc_core"/>
    <property type="match status" value="1"/>
</dbReference>
<dbReference type="SUPFAM" id="SSF56399">
    <property type="entry name" value="ADP-ribosylation"/>
    <property type="match status" value="1"/>
</dbReference>
<dbReference type="NCBIfam" id="TIGR01643">
    <property type="entry name" value="YD_repeat_2x"/>
    <property type="match status" value="1"/>
</dbReference>
<feature type="transmembrane region" description="Helical" evidence="1">
    <location>
        <begin position="1428"/>
        <end position="1448"/>
    </location>
</feature>
<feature type="transmembrane region" description="Helical" evidence="1">
    <location>
        <begin position="1394"/>
        <end position="1416"/>
    </location>
</feature>
<dbReference type="Pfam" id="PF05593">
    <property type="entry name" value="RHS_repeat"/>
    <property type="match status" value="2"/>
</dbReference>
<dbReference type="Proteomes" id="UP000008084">
    <property type="component" value="Chromosome"/>
</dbReference>
<keyword evidence="1" id="KW-1133">Transmembrane helix</keyword>
<dbReference type="Gene3D" id="2.180.10.10">
    <property type="entry name" value="RHS repeat-associated core"/>
    <property type="match status" value="3"/>
</dbReference>
<feature type="transmembrane region" description="Helical" evidence="1">
    <location>
        <begin position="1357"/>
        <end position="1382"/>
    </location>
</feature>
<dbReference type="PANTHER" id="PTHR32305">
    <property type="match status" value="1"/>
</dbReference>
<accession>A0A0H3NWZ8</accession>
<dbReference type="EMBL" id="FR729477">
    <property type="protein sequence ID" value="CBY25349.1"/>
    <property type="molecule type" value="Genomic_DNA"/>
</dbReference>
<proteinExistence type="predicted"/>
<sequence length="1645" mass="182142">MTQVANYFTQSGNFISAALGGVDPRTGLYSFSFPIASVVANNNLGPEIDVSLHYNILDSNNIGLGIGFSFSFSQYDALNKVLYLSTGDKYHIYEGANGVEIEQKKVSSFKFERNNDNYIITYKSGLVEILEGRNSGQNIKNVISVFSPLGHEVHFHWIFKGFKRLASIRDANRELLKINYDDMIFPEITIFSGTQEQRTLQFQLFNNRLQKITLVNNKYQWVMAYTGEGYIEQVTYPSGLIENVDYQNNLMRFPENAVSALPAAVRHTITPGTGQQKLITLYEYTNTNYLGFASGVNFLPNSDNAYRILTDYQYGSTETQLGDKHNIVITRRYNNFHLIMQESTQQGSCSCTVETEYYAQKGTPFDQQPAQFQLPKQTTTTFLDNSKPATEQRRVEITKTEFDLWGNPTKEENPDGSVVVTCWYASQGEENCPAEPNGFVRFMKQQKLIPAGSAYTTPIRTCRFTYQRLGNTPYVVQEKKFFYSDDQLLSQQNLTLISDANDAEFGRIIAINEDMYELSDSGKQFTSTQRFTTQIQSGLLTQIAKFIGSDGVTSTVTHTHSAYTGLLYAKTDAQGITTHYQYDEMGRLTSRVTCPGTRYENTTRWDYLIDGEGKLSTTETDAAGNKLRTYFDGLGRTLSQQQANAEETPSWYEIQSYSYNQLNEITAEKSSDWWIAKNQRPEQYAINSAHTYDNWGEITKAADSDGITRWQVNNPIQLTQTLHQSGNDNNREIDSGSSKIQYDINLRPLSTTRIDTAGKPQGVCHYAYDGLGRLCQEEDELGHVTLHTYDAYDRLVSQTTADGSIVTRTYPGYLKGNCVASLTLTGKNSAGKTQHWLLGTQNFDSLGRLIESSSCGRTTSYRYQEASPVPFNIITPEKEVINLSYIPELNNSVQSLNANGITQEFSYDPISGRLLDAKETDSVDTQFSWHPSGSLKTETVTHRQDSPHASHYRWTLRGRNTTFTDITGAQTRYNRNTDGRIIEVADDDLNARLSYNPLGYLASLLITDGTTQNSLKTQLSHDDFGREISRKVTDSKGIEIIILQTWLANDQLATRITKHSNITIHTENYGYDERNRLISYVATGSNLSPAPNGMMLSAQRYTYDALNNLTHLETTFSDGTTDSVVYRYLNDDDPTQLTSITHTHPNYPASIALDYDANGRMIKDESGRMLTYDVTGRLIGINGENLAGGSYSYDALNRLVTQNVSDDDKRVLYYQGNELANEVIAYQASNNRLIKLNHTCLGVKEASHLTLTATDNHANLLWSREVANNSGTLNTWSPYGYGYTPSPLPGFNGERLDPVSRSNHLGNGYRAYNPLLMRFNCPDSLSPFGAGGINPYAYCAGDPINRLDPSGHLSGSAIAGIVLGALGLLAAIFSAGASIIAAGSVMAAISSTSAISLVVGSMAVVSDTISIVSAAISDSNPEASSVLGWISLGTGISGLAGGVGRGVYKGISRATSGLRTRTANILEKGLSGRSSPAAARTWASEDLMTFYRGDDRSPEAIRKAGGFYPRSGDSSKDVLTRFKKAFSEDAAGHSQAHVRQGNPDYISFGTDLDSGGYADTRSYFYEVKIPGLRQQNITAEVIGTQSVRTGPKVSAPRLLLDGHSVDTSNFVAMLPARTVEATFVTPVPIQFISRYRMKGGSWMSF</sequence>
<reference evidence="2 3" key="1">
    <citation type="journal article" date="2011" name="J. Bacteriol.">
        <title>Complete genome sequence of Yersinia enterocolitica subsp. palearctica serogroup O:3.</title>
        <authorList>
            <person name="Batzilla J."/>
            <person name="Hoper D."/>
            <person name="Antonenka U."/>
            <person name="Heesemann J."/>
            <person name="Rakin A."/>
        </authorList>
    </citation>
    <scope>NUCLEOTIDE SEQUENCE [LARGE SCALE GENOMIC DNA]</scope>
    <source>
        <strain evidence="3">DSM 13030 / CIP 106945 / Y11</strain>
    </source>
</reference>
<keyword evidence="1" id="KW-0472">Membrane</keyword>
<gene>
    <name evidence="2" type="ordered locus">Y11_28321</name>
</gene>
<organism evidence="2 3">
    <name type="scientific">Yersinia enterocolitica subsp. palearctica serotype O:3 (strain DSM 13030 / CIP 106945 / Y11)</name>
    <dbReference type="NCBI Taxonomy" id="930944"/>
    <lineage>
        <taxon>Bacteria</taxon>
        <taxon>Pseudomonadati</taxon>
        <taxon>Pseudomonadota</taxon>
        <taxon>Gammaproteobacteria</taxon>
        <taxon>Enterobacterales</taxon>
        <taxon>Yersiniaceae</taxon>
        <taxon>Yersinia</taxon>
    </lineage>
</organism>
<keyword evidence="1" id="KW-0812">Transmembrane</keyword>
<dbReference type="InterPro" id="IPR022385">
    <property type="entry name" value="Rhs_assc_core"/>
</dbReference>
<dbReference type="InterPro" id="IPR050708">
    <property type="entry name" value="T6SS_VgrG/RHS"/>
</dbReference>
<dbReference type="InterPro" id="IPR031325">
    <property type="entry name" value="RHS_repeat"/>
</dbReference>
<name>A0A0H3NWZ8_YERE1</name>
<dbReference type="HOGENOM" id="CLU_002146_1_0_6"/>
<dbReference type="InterPro" id="IPR006530">
    <property type="entry name" value="YD"/>
</dbReference>
<dbReference type="KEGG" id="yey:Y11_28321"/>
<evidence type="ECO:0008006" key="4">
    <source>
        <dbReference type="Google" id="ProtNLM"/>
    </source>
</evidence>
<evidence type="ECO:0000313" key="3">
    <source>
        <dbReference type="Proteomes" id="UP000008084"/>
    </source>
</evidence>